<dbReference type="STRING" id="4081.A0A3Q7EWQ5"/>
<dbReference type="SUPFAM" id="SSF53756">
    <property type="entry name" value="UDP-Glycosyltransferase/glycogen phosphorylase"/>
    <property type="match status" value="1"/>
</dbReference>
<dbReference type="InParanoid" id="A0A3Q7EWQ5"/>
<evidence type="ECO:0000313" key="3">
    <source>
        <dbReference type="Proteomes" id="UP000004994"/>
    </source>
</evidence>
<protein>
    <submittedName>
        <fullName evidence="2">Uncharacterized protein</fullName>
    </submittedName>
</protein>
<dbReference type="Gene3D" id="3.40.50.2000">
    <property type="entry name" value="Glycogen Phosphorylase B"/>
    <property type="match status" value="1"/>
</dbReference>
<name>A0A3Q7EWQ5_SOLLC</name>
<organism evidence="2">
    <name type="scientific">Solanum lycopersicum</name>
    <name type="common">Tomato</name>
    <name type="synonym">Lycopersicon esculentum</name>
    <dbReference type="NCBI Taxonomy" id="4081"/>
    <lineage>
        <taxon>Eukaryota</taxon>
        <taxon>Viridiplantae</taxon>
        <taxon>Streptophyta</taxon>
        <taxon>Embryophyta</taxon>
        <taxon>Tracheophyta</taxon>
        <taxon>Spermatophyta</taxon>
        <taxon>Magnoliopsida</taxon>
        <taxon>eudicotyledons</taxon>
        <taxon>Gunneridae</taxon>
        <taxon>Pentapetalae</taxon>
        <taxon>asterids</taxon>
        <taxon>lamiids</taxon>
        <taxon>Solanales</taxon>
        <taxon>Solanaceae</taxon>
        <taxon>Solanoideae</taxon>
        <taxon>Solaneae</taxon>
        <taxon>Solanum</taxon>
        <taxon>Solanum subgen. Lycopersicon</taxon>
    </lineage>
</organism>
<reference evidence="2" key="2">
    <citation type="submission" date="2019-01" db="UniProtKB">
        <authorList>
            <consortium name="EnsemblPlants"/>
        </authorList>
    </citation>
    <scope>IDENTIFICATION</scope>
    <source>
        <strain evidence="2">cv. Heinz 1706</strain>
    </source>
</reference>
<sequence length="90" mass="10369">MKFNLEIISSKVPFVAFPLCNDQVCHAKLIQDIWKTDVRVNVSECGVMEIDEFNGCITIVMGDGEQWEELRRIVKKWSDLAKKSMNKYGT</sequence>
<comment type="similarity">
    <text evidence="1">Belongs to the UDP-glycosyltransferase family.</text>
</comment>
<proteinExistence type="inferred from homology"/>
<reference evidence="2" key="1">
    <citation type="journal article" date="2012" name="Nature">
        <title>The tomato genome sequence provides insights into fleshy fruit evolution.</title>
        <authorList>
            <consortium name="Tomato Genome Consortium"/>
        </authorList>
    </citation>
    <scope>NUCLEOTIDE SEQUENCE [LARGE SCALE GENOMIC DNA]</scope>
    <source>
        <strain evidence="2">cv. Heinz 1706</strain>
    </source>
</reference>
<evidence type="ECO:0000256" key="1">
    <source>
        <dbReference type="ARBA" id="ARBA00009995"/>
    </source>
</evidence>
<dbReference type="SMR" id="A0A3Q7EWQ5"/>
<dbReference type="PANTHER" id="PTHR11926:SF1510">
    <property type="entry name" value="GLYCOSYLTRANSFERASE"/>
    <property type="match status" value="1"/>
</dbReference>
<dbReference type="PaxDb" id="4081-Solyc01g049760.1.1"/>
<dbReference type="Proteomes" id="UP000004994">
    <property type="component" value="Chromosome 1"/>
</dbReference>
<accession>A0A3Q7EWQ5</accession>
<dbReference type="EnsemblPlants" id="Solyc01g049760.1.1">
    <property type="protein sequence ID" value="Solyc01g049760.1.1.1"/>
    <property type="gene ID" value="Solyc01g049760.1"/>
</dbReference>
<dbReference type="Gramene" id="Solyc01g049760.1.1">
    <property type="protein sequence ID" value="Solyc01g049760.1.1.1"/>
    <property type="gene ID" value="Solyc01g049760.1"/>
</dbReference>
<dbReference type="PANTHER" id="PTHR11926">
    <property type="entry name" value="GLUCOSYL/GLUCURONOSYL TRANSFERASES"/>
    <property type="match status" value="1"/>
</dbReference>
<keyword evidence="3" id="KW-1185">Reference proteome</keyword>
<dbReference type="AlphaFoldDB" id="A0A3Q7EWQ5"/>
<evidence type="ECO:0000313" key="2">
    <source>
        <dbReference type="EnsemblPlants" id="Solyc01g049760.1.1.1"/>
    </source>
</evidence>